<dbReference type="OrthoDB" id="792024at2"/>
<dbReference type="KEGG" id="psty:BFS30_14960"/>
<dbReference type="EMBL" id="CP017141">
    <property type="protein sequence ID" value="AOM78363.1"/>
    <property type="molecule type" value="Genomic_DNA"/>
</dbReference>
<name>A0A1D7QI97_9SPHI</name>
<dbReference type="RefSeq" id="WP_069380028.1">
    <property type="nucleotide sequence ID" value="NZ_CP017141.1"/>
</dbReference>
<reference evidence="1 2" key="1">
    <citation type="submission" date="2016-08" db="EMBL/GenBank/DDBJ databases">
        <authorList>
            <person name="Seilhamer J.J."/>
        </authorList>
    </citation>
    <scope>NUCLEOTIDE SEQUENCE [LARGE SCALE GENOMIC DNA]</scope>
    <source>
        <strain evidence="1 2">DX4</strain>
    </source>
</reference>
<accession>A0A1D7QI97</accession>
<evidence type="ECO:0000313" key="2">
    <source>
        <dbReference type="Proteomes" id="UP000094313"/>
    </source>
</evidence>
<keyword evidence="2" id="KW-1185">Reference proteome</keyword>
<proteinExistence type="predicted"/>
<gene>
    <name evidence="1" type="ORF">BFS30_14960</name>
</gene>
<dbReference type="AlphaFoldDB" id="A0A1D7QI97"/>
<protein>
    <submittedName>
        <fullName evidence="1">Uncharacterized protein</fullName>
    </submittedName>
</protein>
<sequence length="223" mass="26095">MDNHVRTALIASLDKFAAVSGKDSIKLEEGLIEVFSKDLGFLEKVAEFDEVFNEYPVFEELREVFFDLLMINFFASDVKKLEEDYLESDEWADIEEETIERGTELLNLLLYINECHDERIKPELGDFLKEFLLVEEDEFQDEFHIYEDLISNQNLVESSIEDICSHVGMIEIGEEMEDLFIPFMAFFHQPKENEQVLKDLQEFSPNKSFDVAVYSLIANFNKN</sequence>
<dbReference type="Proteomes" id="UP000094313">
    <property type="component" value="Chromosome"/>
</dbReference>
<evidence type="ECO:0000313" key="1">
    <source>
        <dbReference type="EMBL" id="AOM78363.1"/>
    </source>
</evidence>
<organism evidence="1 2">
    <name type="scientific">Pedobacter steynii</name>
    <dbReference type="NCBI Taxonomy" id="430522"/>
    <lineage>
        <taxon>Bacteria</taxon>
        <taxon>Pseudomonadati</taxon>
        <taxon>Bacteroidota</taxon>
        <taxon>Sphingobacteriia</taxon>
        <taxon>Sphingobacteriales</taxon>
        <taxon>Sphingobacteriaceae</taxon>
        <taxon>Pedobacter</taxon>
    </lineage>
</organism>